<reference evidence="1" key="2">
    <citation type="journal article" date="2007" name="Science">
        <title>Draft genome sequence of the sexually transmitted pathogen Trichomonas vaginalis.</title>
        <authorList>
            <person name="Carlton J.M."/>
            <person name="Hirt R.P."/>
            <person name="Silva J.C."/>
            <person name="Delcher A.L."/>
            <person name="Schatz M."/>
            <person name="Zhao Q."/>
            <person name="Wortman J.R."/>
            <person name="Bidwell S.L."/>
            <person name="Alsmark U.C.M."/>
            <person name="Besteiro S."/>
            <person name="Sicheritz-Ponten T."/>
            <person name="Noel C.J."/>
            <person name="Dacks J.B."/>
            <person name="Foster P.G."/>
            <person name="Simillion C."/>
            <person name="Van de Peer Y."/>
            <person name="Miranda-Saavedra D."/>
            <person name="Barton G.J."/>
            <person name="Westrop G.D."/>
            <person name="Mueller S."/>
            <person name="Dessi D."/>
            <person name="Fiori P.L."/>
            <person name="Ren Q."/>
            <person name="Paulsen I."/>
            <person name="Zhang H."/>
            <person name="Bastida-Corcuera F.D."/>
            <person name="Simoes-Barbosa A."/>
            <person name="Brown M.T."/>
            <person name="Hayes R.D."/>
            <person name="Mukherjee M."/>
            <person name="Okumura C.Y."/>
            <person name="Schneider R."/>
            <person name="Smith A.J."/>
            <person name="Vanacova S."/>
            <person name="Villalvazo M."/>
            <person name="Haas B.J."/>
            <person name="Pertea M."/>
            <person name="Feldblyum T.V."/>
            <person name="Utterback T.R."/>
            <person name="Shu C.L."/>
            <person name="Osoegawa K."/>
            <person name="de Jong P.J."/>
            <person name="Hrdy I."/>
            <person name="Horvathova L."/>
            <person name="Zubacova Z."/>
            <person name="Dolezal P."/>
            <person name="Malik S.B."/>
            <person name="Logsdon J.M. Jr."/>
            <person name="Henze K."/>
            <person name="Gupta A."/>
            <person name="Wang C.C."/>
            <person name="Dunne R.L."/>
            <person name="Upcroft J.A."/>
            <person name="Upcroft P."/>
            <person name="White O."/>
            <person name="Salzberg S.L."/>
            <person name="Tang P."/>
            <person name="Chiu C.-H."/>
            <person name="Lee Y.-S."/>
            <person name="Embley T.M."/>
            <person name="Coombs G.H."/>
            <person name="Mottram J.C."/>
            <person name="Tachezy J."/>
            <person name="Fraser-Liggett C.M."/>
            <person name="Johnson P.J."/>
        </authorList>
    </citation>
    <scope>NUCLEOTIDE SEQUENCE [LARGE SCALE GENOMIC DNA]</scope>
    <source>
        <strain evidence="1">G3</strain>
    </source>
</reference>
<dbReference type="RefSeq" id="XP_001324031.1">
    <property type="nucleotide sequence ID" value="XM_001323996.1"/>
</dbReference>
<dbReference type="Proteomes" id="UP000001542">
    <property type="component" value="Unassembled WGS sequence"/>
</dbReference>
<reference evidence="1" key="1">
    <citation type="submission" date="2006-10" db="EMBL/GenBank/DDBJ databases">
        <authorList>
            <person name="Amadeo P."/>
            <person name="Zhao Q."/>
            <person name="Wortman J."/>
            <person name="Fraser-Liggett C."/>
            <person name="Carlton J."/>
        </authorList>
    </citation>
    <scope>NUCLEOTIDE SEQUENCE</scope>
    <source>
        <strain evidence="1">G3</strain>
    </source>
</reference>
<keyword evidence="2" id="KW-1185">Reference proteome</keyword>
<dbReference type="KEGG" id="tva:4769766"/>
<dbReference type="VEuPathDB" id="TrichDB:TVAGG3_0394240"/>
<proteinExistence type="predicted"/>
<organism evidence="1 2">
    <name type="scientific">Trichomonas vaginalis (strain ATCC PRA-98 / G3)</name>
    <dbReference type="NCBI Taxonomy" id="412133"/>
    <lineage>
        <taxon>Eukaryota</taxon>
        <taxon>Metamonada</taxon>
        <taxon>Parabasalia</taxon>
        <taxon>Trichomonadida</taxon>
        <taxon>Trichomonadidae</taxon>
        <taxon>Trichomonas</taxon>
    </lineage>
</organism>
<name>A2E685_TRIV3</name>
<dbReference type="EMBL" id="DS113312">
    <property type="protein sequence ID" value="EAY11808.1"/>
    <property type="molecule type" value="Genomic_DNA"/>
</dbReference>
<dbReference type="SMR" id="A2E685"/>
<gene>
    <name evidence="1" type="ORF">TVAG_458800</name>
</gene>
<sequence>MTSFIDEFYDKTCQERNLPEDCLQIRNRNFNTFLLDYFKDNNIANFGESDFHAEIKNHLIINLSFNGRPNAIIVSAIYQERICGEIVTLLTVGNVKNFIEVLDIFSGNQITDFSNITIGKSVVRKYTEENDKKYNYDLFSCQGNETGKYGERLFFFFLDSDLKSLIFKMYSVYPKSKTIFPMGFIIYFFNPPKTKQKSQQKEQSSNQPSFLNRILNWIPFVNSNKPTTGYQKLKTQ</sequence>
<protein>
    <submittedName>
        <fullName evidence="1">Uncharacterized protein</fullName>
    </submittedName>
</protein>
<dbReference type="AlphaFoldDB" id="A2E685"/>
<dbReference type="InParanoid" id="A2E685"/>
<dbReference type="VEuPathDB" id="TrichDB:TVAG_458800"/>
<evidence type="ECO:0000313" key="2">
    <source>
        <dbReference type="Proteomes" id="UP000001542"/>
    </source>
</evidence>
<accession>A2E685</accession>
<evidence type="ECO:0000313" key="1">
    <source>
        <dbReference type="EMBL" id="EAY11808.1"/>
    </source>
</evidence>